<sequence length="365" mass="38888">MAWRAMRESPIAAAAAAWYLAQREAPLAPVQQAEFLAWLRQSPAHVAEYLGIAHLHQDLHAAAHSQQASSEQLCAYARHSGAVVVPLRPELGRNAAPRVRAAAPARKRSRRRALGLAAALALAAVGVATQLAAPKTVPATVYAAAADAGREVALADGSVVRLDRGSAIAVRYGAQRRDIALLRGKALFDLGRDPARPLRVSVGTLVLRDIGTVFGVDHHDGATRVTVLQGRVHVLRGAHPWWRRNALPSEGAQLADLGGGQQARLDARGQLLGLDAHADIAGATAWLPAQIGVHDRSVGEVARLFNAYTTQPLRIADPALAARRISGVFHLRDPDAFVAYLRSLPNVQVHRDAHAVTIRSAPAPM</sequence>
<dbReference type="EMBL" id="LT604072">
    <property type="protein sequence ID" value="SCB06532.1"/>
    <property type="molecule type" value="Genomic_DNA"/>
</dbReference>
<dbReference type="Proteomes" id="UP000093071">
    <property type="component" value="Chromosome I"/>
</dbReference>
<dbReference type="InterPro" id="IPR032623">
    <property type="entry name" value="FecR_N"/>
</dbReference>
<feature type="domain" description="FecR protein" evidence="2">
    <location>
        <begin position="142"/>
        <end position="232"/>
    </location>
</feature>
<dbReference type="Gene3D" id="2.60.120.1440">
    <property type="match status" value="1"/>
</dbReference>
<dbReference type="PATRIC" id="fig|1261556.5.peg.4021"/>
<protein>
    <recommendedName>
        <fullName evidence="6">FecR family transmembrane sensor protein</fullName>
    </recommendedName>
</protein>
<evidence type="ECO:0008006" key="6">
    <source>
        <dbReference type="Google" id="ProtNLM"/>
    </source>
</evidence>
<dbReference type="PANTHER" id="PTHR30273:SF2">
    <property type="entry name" value="PROTEIN FECR"/>
    <property type="match status" value="1"/>
</dbReference>
<dbReference type="Pfam" id="PF16220">
    <property type="entry name" value="DUF4880"/>
    <property type="match status" value="1"/>
</dbReference>
<reference evidence="5" key="1">
    <citation type="submission" date="2016-07" db="EMBL/GenBank/DDBJ databases">
        <authorList>
            <person name="Jaenicke Sebastian"/>
        </authorList>
    </citation>
    <scope>NUCLEOTIDE SEQUENCE [LARGE SCALE GENOMIC DNA]</scope>
</reference>
<evidence type="ECO:0000259" key="3">
    <source>
        <dbReference type="Pfam" id="PF16220"/>
    </source>
</evidence>
<feature type="transmembrane region" description="Helical" evidence="1">
    <location>
        <begin position="113"/>
        <end position="133"/>
    </location>
</feature>
<keyword evidence="1" id="KW-1133">Transmembrane helix</keyword>
<keyword evidence="1" id="KW-0812">Transmembrane</keyword>
<evidence type="ECO:0000313" key="4">
    <source>
        <dbReference type="EMBL" id="SCB06532.1"/>
    </source>
</evidence>
<keyword evidence="1" id="KW-0472">Membrane</keyword>
<evidence type="ECO:0000259" key="2">
    <source>
        <dbReference type="Pfam" id="PF04773"/>
    </source>
</evidence>
<dbReference type="InterPro" id="IPR012373">
    <property type="entry name" value="Ferrdict_sens_TM"/>
</dbReference>
<dbReference type="Pfam" id="PF04773">
    <property type="entry name" value="FecR"/>
    <property type="match status" value="1"/>
</dbReference>
<dbReference type="AlphaFoldDB" id="A0A1C3TTS5"/>
<dbReference type="InterPro" id="IPR006860">
    <property type="entry name" value="FecR"/>
</dbReference>
<dbReference type="PIRSF" id="PIRSF018266">
    <property type="entry name" value="FecR"/>
    <property type="match status" value="1"/>
</dbReference>
<dbReference type="RefSeq" id="WP_155759121.1">
    <property type="nucleotide sequence ID" value="NZ_LT604072.1"/>
</dbReference>
<dbReference type="GO" id="GO:0016989">
    <property type="term" value="F:sigma factor antagonist activity"/>
    <property type="evidence" value="ECO:0007669"/>
    <property type="project" value="TreeGrafter"/>
</dbReference>
<dbReference type="PANTHER" id="PTHR30273">
    <property type="entry name" value="PERIPLASMIC SIGNAL SENSOR AND SIGMA FACTOR ACTIVATOR FECR-RELATED"/>
    <property type="match status" value="1"/>
</dbReference>
<evidence type="ECO:0000256" key="1">
    <source>
        <dbReference type="SAM" id="Phobius"/>
    </source>
</evidence>
<gene>
    <name evidence="4" type="ORF">BN444_01439</name>
</gene>
<name>A0A1C3TTS5_XANCT</name>
<organism evidence="4 5">
    <name type="scientific">Xanthomonas translucens pv. translucens DSM 18974</name>
    <dbReference type="NCBI Taxonomy" id="1261556"/>
    <lineage>
        <taxon>Bacteria</taxon>
        <taxon>Pseudomonadati</taxon>
        <taxon>Pseudomonadota</taxon>
        <taxon>Gammaproteobacteria</taxon>
        <taxon>Lysobacterales</taxon>
        <taxon>Lysobacteraceae</taxon>
        <taxon>Xanthomonas</taxon>
        <taxon>Xanthomonas translucens group</taxon>
    </lineage>
</organism>
<evidence type="ECO:0000313" key="5">
    <source>
        <dbReference type="Proteomes" id="UP000093071"/>
    </source>
</evidence>
<feature type="domain" description="FecR N-terminal" evidence="3">
    <location>
        <begin position="14"/>
        <end position="49"/>
    </location>
</feature>
<proteinExistence type="predicted"/>
<accession>A0A1C3TTS5</accession>